<keyword evidence="2" id="KW-0479">Metal-binding</keyword>
<feature type="binding site" evidence="2">
    <location>
        <position position="102"/>
    </location>
    <ligand>
        <name>Fe cation</name>
        <dbReference type="ChEBI" id="CHEBI:24875"/>
    </ligand>
</feature>
<accession>A0A2I7N421</accession>
<evidence type="ECO:0000256" key="3">
    <source>
        <dbReference type="RuleBase" id="RU003457"/>
    </source>
</evidence>
<feature type="domain" description="Pirin N-terminal" evidence="4">
    <location>
        <begin position="15"/>
        <end position="120"/>
    </location>
</feature>
<dbReference type="InterPro" id="IPR014710">
    <property type="entry name" value="RmlC-like_jellyroll"/>
</dbReference>
<evidence type="ECO:0000313" key="7">
    <source>
        <dbReference type="Proteomes" id="UP000236655"/>
    </source>
</evidence>
<dbReference type="CDD" id="cd02910">
    <property type="entry name" value="cupin_Yhhw_N"/>
    <property type="match status" value="1"/>
</dbReference>
<feature type="binding site" evidence="2">
    <location>
        <position position="58"/>
    </location>
    <ligand>
        <name>Fe cation</name>
        <dbReference type="ChEBI" id="CHEBI:24875"/>
    </ligand>
</feature>
<dbReference type="KEGG" id="nba:CUN60_02485"/>
<keyword evidence="7" id="KW-1185">Reference proteome</keyword>
<dbReference type="SUPFAM" id="SSF51182">
    <property type="entry name" value="RmlC-like cupins"/>
    <property type="match status" value="1"/>
</dbReference>
<feature type="binding site" evidence="2">
    <location>
        <position position="104"/>
    </location>
    <ligand>
        <name>Fe cation</name>
        <dbReference type="ChEBI" id="CHEBI:24875"/>
    </ligand>
</feature>
<evidence type="ECO:0000256" key="2">
    <source>
        <dbReference type="PIRSR" id="PIRSR006232-1"/>
    </source>
</evidence>
<dbReference type="RefSeq" id="WP_102950517.1">
    <property type="nucleotide sequence ID" value="NZ_CP024847.1"/>
</dbReference>
<dbReference type="GO" id="GO:0046872">
    <property type="term" value="F:metal ion binding"/>
    <property type="evidence" value="ECO:0007669"/>
    <property type="project" value="UniProtKB-KW"/>
</dbReference>
<comment type="cofactor">
    <cofactor evidence="2">
        <name>Fe cation</name>
        <dbReference type="ChEBI" id="CHEBI:24875"/>
    </cofactor>
    <text evidence="2">Binds 1 Fe cation per subunit.</text>
</comment>
<evidence type="ECO:0000313" key="6">
    <source>
        <dbReference type="EMBL" id="AUR51217.1"/>
    </source>
</evidence>
<dbReference type="PIRSF" id="PIRSF006232">
    <property type="entry name" value="Pirin"/>
    <property type="match status" value="1"/>
</dbReference>
<evidence type="ECO:0000259" key="4">
    <source>
        <dbReference type="Pfam" id="PF02678"/>
    </source>
</evidence>
<name>A0A2I7N421_9NEIS</name>
<comment type="similarity">
    <text evidence="1 3">Belongs to the pirin family.</text>
</comment>
<dbReference type="AlphaFoldDB" id="A0A2I7N421"/>
<dbReference type="InterPro" id="IPR041602">
    <property type="entry name" value="Quercetinase_C"/>
</dbReference>
<evidence type="ECO:0000259" key="5">
    <source>
        <dbReference type="Pfam" id="PF17954"/>
    </source>
</evidence>
<proteinExistence type="inferred from homology"/>
<dbReference type="InterPro" id="IPR011051">
    <property type="entry name" value="RmlC_Cupin_sf"/>
</dbReference>
<reference evidence="7" key="1">
    <citation type="submission" date="2017-11" db="EMBL/GenBank/DDBJ databases">
        <authorList>
            <person name="Chan K.G."/>
            <person name="Lee L.S."/>
        </authorList>
    </citation>
    <scope>NUCLEOTIDE SEQUENCE [LARGE SCALE GENOMIC DNA]</scope>
    <source>
        <strain evidence="7">DSM 100970</strain>
    </source>
</reference>
<protein>
    <recommendedName>
        <fullName evidence="8">Pirin family protein</fullName>
    </recommendedName>
</protein>
<dbReference type="Pfam" id="PF02678">
    <property type="entry name" value="Pirin"/>
    <property type="match status" value="1"/>
</dbReference>
<dbReference type="Gene3D" id="2.60.120.10">
    <property type="entry name" value="Jelly Rolls"/>
    <property type="match status" value="2"/>
</dbReference>
<dbReference type="OrthoDB" id="321327at2"/>
<evidence type="ECO:0008006" key="8">
    <source>
        <dbReference type="Google" id="ProtNLM"/>
    </source>
</evidence>
<dbReference type="InterPro" id="IPR003829">
    <property type="entry name" value="Pirin_N_dom"/>
</dbReference>
<feature type="domain" description="Quercetin 2,3-dioxygenase C-terminal cupin" evidence="5">
    <location>
        <begin position="149"/>
        <end position="234"/>
    </location>
</feature>
<dbReference type="Pfam" id="PF17954">
    <property type="entry name" value="Pirin_C_2"/>
    <property type="match status" value="1"/>
</dbReference>
<organism evidence="6 7">
    <name type="scientific">Aquella oligotrophica</name>
    <dbReference type="NCBI Taxonomy" id="2067065"/>
    <lineage>
        <taxon>Bacteria</taxon>
        <taxon>Pseudomonadati</taxon>
        <taxon>Pseudomonadota</taxon>
        <taxon>Betaproteobacteria</taxon>
        <taxon>Neisseriales</taxon>
        <taxon>Neisseriaceae</taxon>
        <taxon>Aquella</taxon>
    </lineage>
</organism>
<sequence length="240" mass="27374">MKTEIIRANSRGHLNFGWLDTYHTFSFGEYFDRNRMNFGALRVINDDYIKPDSMFPTHPHNNMEIITIVHNGTIEHQDSMGNWEKITAGEIQVMSAGSGITHSERNPSMTEDLNLFQIWIFPKYKDIKPGYDQKSFTERLQQKNIWHTLVTPDGNGESLKINQDAYISLAEFDQDAEVVYSIKKAGNGVFLMLINGEIQLDNSKLVTRDAIAISEVSEVSFKALKNTCLIAIEVPMVFAY</sequence>
<dbReference type="Proteomes" id="UP000236655">
    <property type="component" value="Chromosome"/>
</dbReference>
<dbReference type="PANTHER" id="PTHR43212:SF3">
    <property type="entry name" value="QUERCETIN 2,3-DIOXYGENASE"/>
    <property type="match status" value="1"/>
</dbReference>
<feature type="binding site" evidence="2">
    <location>
        <position position="60"/>
    </location>
    <ligand>
        <name>Fe cation</name>
        <dbReference type="ChEBI" id="CHEBI:24875"/>
    </ligand>
</feature>
<dbReference type="EMBL" id="CP024847">
    <property type="protein sequence ID" value="AUR51217.1"/>
    <property type="molecule type" value="Genomic_DNA"/>
</dbReference>
<dbReference type="InterPro" id="IPR012093">
    <property type="entry name" value="Pirin"/>
</dbReference>
<keyword evidence="2" id="KW-0408">Iron</keyword>
<evidence type="ECO:0000256" key="1">
    <source>
        <dbReference type="ARBA" id="ARBA00008416"/>
    </source>
</evidence>
<gene>
    <name evidence="6" type="ORF">CUN60_02485</name>
</gene>
<dbReference type="PANTHER" id="PTHR43212">
    <property type="entry name" value="QUERCETIN 2,3-DIOXYGENASE"/>
    <property type="match status" value="1"/>
</dbReference>